<accession>A0A482Y4E1</accession>
<comment type="similarity">
    <text evidence="2">Belongs to the thiolase-like superfamily. Thiolase family.</text>
</comment>
<evidence type="ECO:0000313" key="9">
    <source>
        <dbReference type="EMBL" id="RZH69144.1"/>
    </source>
</evidence>
<feature type="domain" description="Thiolase C-terminal" evidence="8">
    <location>
        <begin position="256"/>
        <end position="373"/>
    </location>
</feature>
<dbReference type="InterPro" id="IPR020615">
    <property type="entry name" value="Thiolase_acyl_enz_int_AS"/>
</dbReference>
<comment type="pathway">
    <text evidence="1">Lipid metabolism.</text>
</comment>
<evidence type="ECO:0000256" key="5">
    <source>
        <dbReference type="ARBA" id="ARBA00023315"/>
    </source>
</evidence>
<dbReference type="InterPro" id="IPR020617">
    <property type="entry name" value="Thiolase_C"/>
</dbReference>
<evidence type="ECO:0000259" key="7">
    <source>
        <dbReference type="Pfam" id="PF00108"/>
    </source>
</evidence>
<dbReference type="NCBIfam" id="TIGR01930">
    <property type="entry name" value="AcCoA-C-Actrans"/>
    <property type="match status" value="1"/>
</dbReference>
<dbReference type="PIRSF" id="PIRSF000429">
    <property type="entry name" value="Ac-CoA_Ac_transf"/>
    <property type="match status" value="1"/>
</dbReference>
<proteinExistence type="inferred from homology"/>
<evidence type="ECO:0000256" key="3">
    <source>
        <dbReference type="ARBA" id="ARBA00022679"/>
    </source>
</evidence>
<sequence length="378" mass="39993">MSQTPVVVKAVRTPQGKEDGVYADVRSEDLSVPLIDEILAETGLSGEEIDDLMWGCAQQREEQDNNLARVIALLSELGESVPATTINRWCASSMQSVISASDAIAAGNRDAIIAGGVESMSRVAMGESYGHIHPKISELYDLGDLQMGMTAEKVAEEYGVSRAEQDEYAARSQQRATEATEDGRFDDEIVPIETADGTVEEDEGIRPGTTPEKLAELPTVFKEDGTVTPGNASQISDGAAALLVTSEAFAEEHDLEIMAEIGQNNVAGVDPTVMGIGPVPATKGLLERNGRDIDDYDLVELNEAFASQSIYSRDELGIDPDIFNVNGGAIALGHPLGASGARLPVTLINELQKRGGGLGLATLCVGFGQGAAIEFDVN</sequence>
<evidence type="ECO:0000256" key="1">
    <source>
        <dbReference type="ARBA" id="ARBA00005189"/>
    </source>
</evidence>
<dbReference type="Pfam" id="PF00108">
    <property type="entry name" value="Thiolase_N"/>
    <property type="match status" value="1"/>
</dbReference>
<dbReference type="EMBL" id="SHMR01000001">
    <property type="protein sequence ID" value="RZH69144.1"/>
    <property type="molecule type" value="Genomic_DNA"/>
</dbReference>
<dbReference type="GO" id="GO:0010124">
    <property type="term" value="P:phenylacetate catabolic process"/>
    <property type="evidence" value="ECO:0007669"/>
    <property type="project" value="TreeGrafter"/>
</dbReference>
<reference evidence="9 10" key="1">
    <citation type="submission" date="2019-02" db="EMBL/GenBank/DDBJ databases">
        <title>Genome analysis provides insights into bioremediation potentialities and Haloocin production by Natrinema altunense strain 4.1R isolated from Chott Douz in Tunisian desert.</title>
        <authorList>
            <person name="Najjari A."/>
            <person name="Youssef N."/>
            <person name="Ben Dhia O."/>
            <person name="Ferjani R."/>
            <person name="El Hidri D."/>
            <person name="Ouzari H.I."/>
            <person name="Cherif A."/>
        </authorList>
    </citation>
    <scope>NUCLEOTIDE SEQUENCE [LARGE SCALE GENOMIC DNA]</scope>
    <source>
        <strain evidence="9 10">4.1R</strain>
    </source>
</reference>
<comment type="caution">
    <text evidence="9">The sequence shown here is derived from an EMBL/GenBank/DDBJ whole genome shotgun (WGS) entry which is preliminary data.</text>
</comment>
<dbReference type="GO" id="GO:0008299">
    <property type="term" value="P:isoprenoid biosynthetic process"/>
    <property type="evidence" value="ECO:0007669"/>
    <property type="project" value="UniProtKB-KW"/>
</dbReference>
<evidence type="ECO:0000256" key="4">
    <source>
        <dbReference type="ARBA" id="ARBA00023229"/>
    </source>
</evidence>
<keyword evidence="4" id="KW-0414">Isoprene biosynthesis</keyword>
<dbReference type="GO" id="GO:0006635">
    <property type="term" value="P:fatty acid beta-oxidation"/>
    <property type="evidence" value="ECO:0007669"/>
    <property type="project" value="TreeGrafter"/>
</dbReference>
<dbReference type="InterPro" id="IPR016039">
    <property type="entry name" value="Thiolase-like"/>
</dbReference>
<name>A0A482Y4E1_9EURY</name>
<dbReference type="RefSeq" id="WP_130170041.1">
    <property type="nucleotide sequence ID" value="NZ_SHMR01000001.1"/>
</dbReference>
<dbReference type="GO" id="GO:0005737">
    <property type="term" value="C:cytoplasm"/>
    <property type="evidence" value="ECO:0007669"/>
    <property type="project" value="UniProtKB-ARBA"/>
</dbReference>
<gene>
    <name evidence="9" type="ORF">ELS17_06770</name>
</gene>
<evidence type="ECO:0000259" key="8">
    <source>
        <dbReference type="Pfam" id="PF02803"/>
    </source>
</evidence>
<dbReference type="InterPro" id="IPR020613">
    <property type="entry name" value="Thiolase_CS"/>
</dbReference>
<dbReference type="EC" id="2.3.1.16" evidence="6"/>
<evidence type="ECO:0000256" key="6">
    <source>
        <dbReference type="ARBA" id="ARBA00024073"/>
    </source>
</evidence>
<dbReference type="PANTHER" id="PTHR43853">
    <property type="entry name" value="3-KETOACYL-COA THIOLASE, PEROXISOMAL"/>
    <property type="match status" value="1"/>
</dbReference>
<feature type="domain" description="Thiolase N-terminal" evidence="7">
    <location>
        <begin position="6"/>
        <end position="247"/>
    </location>
</feature>
<dbReference type="Gene3D" id="3.40.47.10">
    <property type="match status" value="2"/>
</dbReference>
<dbReference type="FunFam" id="3.40.47.10:FF:000010">
    <property type="entry name" value="Acetyl-CoA acetyltransferase (Thiolase)"/>
    <property type="match status" value="1"/>
</dbReference>
<dbReference type="Pfam" id="PF02803">
    <property type="entry name" value="Thiolase_C"/>
    <property type="match status" value="1"/>
</dbReference>
<organism evidence="9 10">
    <name type="scientific">Natrinema altunense</name>
    <dbReference type="NCBI Taxonomy" id="222984"/>
    <lineage>
        <taxon>Archaea</taxon>
        <taxon>Methanobacteriati</taxon>
        <taxon>Methanobacteriota</taxon>
        <taxon>Stenosarchaea group</taxon>
        <taxon>Halobacteria</taxon>
        <taxon>Halobacteriales</taxon>
        <taxon>Natrialbaceae</taxon>
        <taxon>Natrinema</taxon>
    </lineage>
</organism>
<dbReference type="PROSITE" id="PS00098">
    <property type="entry name" value="THIOLASE_1"/>
    <property type="match status" value="1"/>
</dbReference>
<dbReference type="PROSITE" id="PS00737">
    <property type="entry name" value="THIOLASE_2"/>
    <property type="match status" value="1"/>
</dbReference>
<dbReference type="SUPFAM" id="SSF53901">
    <property type="entry name" value="Thiolase-like"/>
    <property type="match status" value="2"/>
</dbReference>
<dbReference type="Proteomes" id="UP000292704">
    <property type="component" value="Unassembled WGS sequence"/>
</dbReference>
<dbReference type="InterPro" id="IPR050215">
    <property type="entry name" value="Thiolase-like_sf_Thiolase"/>
</dbReference>
<protein>
    <recommendedName>
        <fullName evidence="6">acetyl-CoA C-acyltransferase</fullName>
        <ecNumber evidence="6">2.3.1.16</ecNumber>
    </recommendedName>
</protein>
<dbReference type="GO" id="GO:0003988">
    <property type="term" value="F:acetyl-CoA C-acyltransferase activity"/>
    <property type="evidence" value="ECO:0007669"/>
    <property type="project" value="UniProtKB-EC"/>
</dbReference>
<keyword evidence="5" id="KW-0012">Acyltransferase</keyword>
<evidence type="ECO:0000313" key="10">
    <source>
        <dbReference type="Proteomes" id="UP000292704"/>
    </source>
</evidence>
<dbReference type="AlphaFoldDB" id="A0A482Y4E1"/>
<keyword evidence="3" id="KW-0808">Transferase</keyword>
<evidence type="ECO:0000256" key="2">
    <source>
        <dbReference type="ARBA" id="ARBA00010982"/>
    </source>
</evidence>
<dbReference type="PANTHER" id="PTHR43853:SF2">
    <property type="entry name" value="3-OXOADIPYL-COA_3-OXO-5,6-DEHYDROSUBERYL-COA THIOLASE"/>
    <property type="match status" value="1"/>
</dbReference>
<dbReference type="STRING" id="222984.GCA_000731985_03798"/>
<dbReference type="PROSITE" id="PS00099">
    <property type="entry name" value="THIOLASE_3"/>
    <property type="match status" value="1"/>
</dbReference>
<dbReference type="OrthoDB" id="25212at2157"/>
<dbReference type="InterPro" id="IPR020610">
    <property type="entry name" value="Thiolase_AS"/>
</dbReference>
<dbReference type="CDD" id="cd00751">
    <property type="entry name" value="thiolase"/>
    <property type="match status" value="1"/>
</dbReference>
<dbReference type="InterPro" id="IPR002155">
    <property type="entry name" value="Thiolase"/>
</dbReference>
<dbReference type="InterPro" id="IPR020616">
    <property type="entry name" value="Thiolase_N"/>
</dbReference>